<dbReference type="SUPFAM" id="SSF51971">
    <property type="entry name" value="Nucleotide-binding domain"/>
    <property type="match status" value="1"/>
</dbReference>
<dbReference type="InterPro" id="IPR017896">
    <property type="entry name" value="4Fe4S_Fe-S-bd"/>
</dbReference>
<dbReference type="STRING" id="1121391.SAMN02745206_00474"/>
<dbReference type="InterPro" id="IPR009051">
    <property type="entry name" value="Helical_ferredxn"/>
</dbReference>
<dbReference type="SUPFAM" id="SSF54862">
    <property type="entry name" value="4Fe-4S ferredoxins"/>
    <property type="match status" value="1"/>
</dbReference>
<proteinExistence type="predicted"/>
<keyword evidence="6" id="KW-1185">Reference proteome</keyword>
<gene>
    <name evidence="5" type="ORF">SAMN02745206_00474</name>
</gene>
<dbReference type="Gene3D" id="3.30.70.20">
    <property type="match status" value="1"/>
</dbReference>
<keyword evidence="2" id="KW-0408">Iron</keyword>
<protein>
    <submittedName>
        <fullName evidence="5">NADPH-dependent glutamate synthase beta chain</fullName>
    </submittedName>
</protein>
<dbReference type="PROSITE" id="PS51379">
    <property type="entry name" value="4FE4S_FER_2"/>
    <property type="match status" value="1"/>
</dbReference>
<dbReference type="InterPro" id="IPR023753">
    <property type="entry name" value="FAD/NAD-binding_dom"/>
</dbReference>
<dbReference type="PANTHER" id="PTHR42783">
    <property type="entry name" value="GLUTAMATE SYNTHASE [NADPH] SMALL CHAIN"/>
    <property type="match status" value="1"/>
</dbReference>
<dbReference type="GO" id="GO:0051536">
    <property type="term" value="F:iron-sulfur cluster binding"/>
    <property type="evidence" value="ECO:0007669"/>
    <property type="project" value="UniProtKB-KW"/>
</dbReference>
<keyword evidence="3" id="KW-0411">Iron-sulfur</keyword>
<dbReference type="Pfam" id="PF07992">
    <property type="entry name" value="Pyr_redox_2"/>
    <property type="match status" value="1"/>
</dbReference>
<keyword evidence="1" id="KW-0479">Metal-binding</keyword>
<dbReference type="PROSITE" id="PS00198">
    <property type="entry name" value="4FE4S_FER_1"/>
    <property type="match status" value="1"/>
</dbReference>
<dbReference type="InterPro" id="IPR017900">
    <property type="entry name" value="4Fe4S_Fe_S_CS"/>
</dbReference>
<dbReference type="GO" id="GO:0016491">
    <property type="term" value="F:oxidoreductase activity"/>
    <property type="evidence" value="ECO:0007669"/>
    <property type="project" value="InterPro"/>
</dbReference>
<dbReference type="Gene3D" id="3.50.50.60">
    <property type="entry name" value="FAD/NAD(P)-binding domain"/>
    <property type="match status" value="2"/>
</dbReference>
<dbReference type="InterPro" id="IPR036188">
    <property type="entry name" value="FAD/NAD-bd_sf"/>
</dbReference>
<dbReference type="GO" id="GO:0046872">
    <property type="term" value="F:metal ion binding"/>
    <property type="evidence" value="ECO:0007669"/>
    <property type="project" value="UniProtKB-KW"/>
</dbReference>
<dbReference type="PRINTS" id="PR00419">
    <property type="entry name" value="ADXRDTASE"/>
</dbReference>
<evidence type="ECO:0000313" key="5">
    <source>
        <dbReference type="EMBL" id="SHE55879.1"/>
    </source>
</evidence>
<dbReference type="Proteomes" id="UP000184076">
    <property type="component" value="Unassembled WGS sequence"/>
</dbReference>
<evidence type="ECO:0000256" key="2">
    <source>
        <dbReference type="ARBA" id="ARBA00023004"/>
    </source>
</evidence>
<organism evidence="5 6">
    <name type="scientific">Desulfacinum infernum DSM 9756</name>
    <dbReference type="NCBI Taxonomy" id="1121391"/>
    <lineage>
        <taxon>Bacteria</taxon>
        <taxon>Pseudomonadati</taxon>
        <taxon>Thermodesulfobacteriota</taxon>
        <taxon>Syntrophobacteria</taxon>
        <taxon>Syntrophobacterales</taxon>
        <taxon>Syntrophobacteraceae</taxon>
        <taxon>Desulfacinum</taxon>
    </lineage>
</organism>
<evidence type="ECO:0000313" key="6">
    <source>
        <dbReference type="Proteomes" id="UP000184076"/>
    </source>
</evidence>
<dbReference type="InterPro" id="IPR028261">
    <property type="entry name" value="DPD_II"/>
</dbReference>
<dbReference type="SUPFAM" id="SSF46548">
    <property type="entry name" value="alpha-helical ferredoxin"/>
    <property type="match status" value="1"/>
</dbReference>
<reference evidence="6" key="1">
    <citation type="submission" date="2016-11" db="EMBL/GenBank/DDBJ databases">
        <authorList>
            <person name="Varghese N."/>
            <person name="Submissions S."/>
        </authorList>
    </citation>
    <scope>NUCLEOTIDE SEQUENCE [LARGE SCALE GENOMIC DNA]</scope>
    <source>
        <strain evidence="6">DSM 9756</strain>
    </source>
</reference>
<dbReference type="Pfam" id="PF14691">
    <property type="entry name" value="Fer4_20"/>
    <property type="match status" value="1"/>
</dbReference>
<evidence type="ECO:0000256" key="3">
    <source>
        <dbReference type="ARBA" id="ARBA00023014"/>
    </source>
</evidence>
<feature type="domain" description="4Fe-4S ferredoxin-type" evidence="4">
    <location>
        <begin position="553"/>
        <end position="582"/>
    </location>
</feature>
<dbReference type="RefSeq" id="WP_178371882.1">
    <property type="nucleotide sequence ID" value="NZ_FQVB01000005.1"/>
</dbReference>
<dbReference type="EMBL" id="FQVB01000005">
    <property type="protein sequence ID" value="SHE55879.1"/>
    <property type="molecule type" value="Genomic_DNA"/>
</dbReference>
<dbReference type="PANTHER" id="PTHR42783:SF3">
    <property type="entry name" value="GLUTAMATE SYNTHASE [NADPH] SMALL CHAIN-RELATED"/>
    <property type="match status" value="1"/>
</dbReference>
<evidence type="ECO:0000259" key="4">
    <source>
        <dbReference type="PROSITE" id="PS51379"/>
    </source>
</evidence>
<evidence type="ECO:0000256" key="1">
    <source>
        <dbReference type="ARBA" id="ARBA00022723"/>
    </source>
</evidence>
<name>A0A1M4UGN4_9BACT</name>
<sequence length="582" mass="64221">MTEQMLSPIVPTPLIPRSFTTTESNKTGSWRFLKPRYDEKTAPCSAACPAGEDIARVEMLVAQGLFKEAWETILQENPFPAVCGRVCFHPCEGVCNRKEFDDAIAIHTLERFVADTAMRYGIQPDIARRPVQGPRVAVVGSGPSGLAAAYFLARLGYTCDVFEAKSEPGGILRWGIPLYRLPVNVLEWEIGRIRSLGVEIHCNHRVSSDFLRDAGDRYQAVFIGCGHHRNVDLGIPGENLDGVEEGLPFLERVRAGERPDLSGAVAIIGGGNTAVDVSRCALRLGAKPVIVYRRRRQDMPAFEHEIEMALEEGVELMELWAPLEIAPHADGYRLVLQKMEVAAEEGPRAQVRPVPGETREMVVSKVLKAIGNAAEEAWMEPPEGDGKLLRLANTALVRRDDGPVLVYGGDLAALEKSVAHAVASGKEAAMALDTYFQDGWDAIESKVSACRVGQGPSLSMEMYLGGERCRRNPHVVAFQEINTDYFLFSPRLAQPRLLKEERIQGFSEIDLKISAALALREAERCFNCGICNQCDNCRLFCPDLAVCRDDNPQGRRINYDYCKGCGVCVVECPRNAMALEQD</sequence>
<accession>A0A1M4UGN4</accession>
<dbReference type="Pfam" id="PF00037">
    <property type="entry name" value="Fer4"/>
    <property type="match status" value="1"/>
</dbReference>
<dbReference type="Gene3D" id="1.10.1060.10">
    <property type="entry name" value="Alpha-helical ferredoxin"/>
    <property type="match status" value="1"/>
</dbReference>
<dbReference type="AlphaFoldDB" id="A0A1M4UGN4"/>